<evidence type="ECO:0000313" key="1">
    <source>
        <dbReference type="EMBL" id="MBK7423446.1"/>
    </source>
</evidence>
<protein>
    <submittedName>
        <fullName evidence="1">Uncharacterized protein</fullName>
    </submittedName>
</protein>
<proteinExistence type="predicted"/>
<dbReference type="AlphaFoldDB" id="A0A9D7FKC3"/>
<accession>A0A9D7FKC3</accession>
<gene>
    <name evidence="1" type="ORF">IPJ48_10295</name>
</gene>
<sequence>MLVLLRLPVPEYVSMRQRAGAGNDFAGVVEGAQVPDLAGSPDVSVPWKLMATGSL</sequence>
<dbReference type="EMBL" id="JADJNC010000014">
    <property type="protein sequence ID" value="MBK7423446.1"/>
    <property type="molecule type" value="Genomic_DNA"/>
</dbReference>
<dbReference type="Proteomes" id="UP000886602">
    <property type="component" value="Unassembled WGS sequence"/>
</dbReference>
<organism evidence="1 2">
    <name type="scientific">Candidatus Propionivibrio dominans</name>
    <dbReference type="NCBI Taxonomy" id="2954373"/>
    <lineage>
        <taxon>Bacteria</taxon>
        <taxon>Pseudomonadati</taxon>
        <taxon>Pseudomonadota</taxon>
        <taxon>Betaproteobacteria</taxon>
        <taxon>Rhodocyclales</taxon>
        <taxon>Rhodocyclaceae</taxon>
        <taxon>Propionivibrio</taxon>
    </lineage>
</organism>
<evidence type="ECO:0000313" key="2">
    <source>
        <dbReference type="Proteomes" id="UP000886602"/>
    </source>
</evidence>
<reference evidence="1" key="1">
    <citation type="submission" date="2020-10" db="EMBL/GenBank/DDBJ databases">
        <title>Connecting structure to function with the recovery of over 1000 high-quality activated sludge metagenome-assembled genomes encoding full-length rRNA genes using long-read sequencing.</title>
        <authorList>
            <person name="Singleton C.M."/>
            <person name="Petriglieri F."/>
            <person name="Kristensen J.M."/>
            <person name="Kirkegaard R.H."/>
            <person name="Michaelsen T.Y."/>
            <person name="Andersen M.H."/>
            <person name="Karst S.M."/>
            <person name="Dueholm M.S."/>
            <person name="Nielsen P.H."/>
            <person name="Albertsen M."/>
        </authorList>
    </citation>
    <scope>NUCLEOTIDE SEQUENCE</scope>
    <source>
        <strain evidence="1">EsbW_18-Q3-R4-48_MAXAC.044</strain>
    </source>
</reference>
<name>A0A9D7FKC3_9RHOO</name>
<comment type="caution">
    <text evidence="1">The sequence shown here is derived from an EMBL/GenBank/DDBJ whole genome shotgun (WGS) entry which is preliminary data.</text>
</comment>